<dbReference type="InterPro" id="IPR009057">
    <property type="entry name" value="Homeodomain-like_sf"/>
</dbReference>
<reference evidence="7 8" key="1">
    <citation type="submission" date="2020-04" db="EMBL/GenBank/DDBJ databases">
        <title>MicrobeNet Type strains.</title>
        <authorList>
            <person name="Nicholson A.C."/>
        </authorList>
    </citation>
    <scope>NUCLEOTIDE SEQUENCE [LARGE SCALE GENOMIC DNA]</scope>
    <source>
        <strain evidence="7 8">ATCC BAA-14</strain>
    </source>
</reference>
<dbReference type="GO" id="GO:0000976">
    <property type="term" value="F:transcription cis-regulatory region binding"/>
    <property type="evidence" value="ECO:0007669"/>
    <property type="project" value="TreeGrafter"/>
</dbReference>
<gene>
    <name evidence="7" type="ORF">HGA05_13115</name>
</gene>
<comment type="caution">
    <text evidence="7">The sequence shown here is derived from an EMBL/GenBank/DDBJ whole genome shotgun (WGS) entry which is preliminary data.</text>
</comment>
<evidence type="ECO:0000313" key="8">
    <source>
        <dbReference type="Proteomes" id="UP000563898"/>
    </source>
</evidence>
<sequence>MVYVEASERSRRSVAAARAVMAREGVAATTLRAVAAEAGVPLGTLQYVFPTKEKLVKAVIEDVVEEIAALLAESLPVKGGLARAIRDGVALFWSTLVTPDVRLQIVQGELLNHSLRKPGWEHLAAWQYERYCSVLVQWCERAAQGAGETTAVPIERLARLLLAGIDGMTLQYVCDPDDERAESDLAFFVETMITAAGIQPAR</sequence>
<dbReference type="Gene3D" id="1.10.357.10">
    <property type="entry name" value="Tetracycline Repressor, domain 2"/>
    <property type="match status" value="1"/>
</dbReference>
<evidence type="ECO:0000256" key="3">
    <source>
        <dbReference type="ARBA" id="ARBA00023125"/>
    </source>
</evidence>
<evidence type="ECO:0000256" key="4">
    <source>
        <dbReference type="ARBA" id="ARBA00023163"/>
    </source>
</evidence>
<keyword evidence="1" id="KW-0678">Repressor</keyword>
<evidence type="ECO:0000256" key="1">
    <source>
        <dbReference type="ARBA" id="ARBA00022491"/>
    </source>
</evidence>
<dbReference type="SUPFAM" id="SSF46689">
    <property type="entry name" value="Homeodomain-like"/>
    <property type="match status" value="1"/>
</dbReference>
<dbReference type="Proteomes" id="UP000563898">
    <property type="component" value="Unassembled WGS sequence"/>
</dbReference>
<dbReference type="GO" id="GO:0003700">
    <property type="term" value="F:DNA-binding transcription factor activity"/>
    <property type="evidence" value="ECO:0007669"/>
    <property type="project" value="TreeGrafter"/>
</dbReference>
<dbReference type="Pfam" id="PF13977">
    <property type="entry name" value="TetR_C_6"/>
    <property type="match status" value="1"/>
</dbReference>
<name>A0A846WMQ0_9ACTN</name>
<dbReference type="RefSeq" id="WP_006371561.1">
    <property type="nucleotide sequence ID" value="NZ_CP073075.1"/>
</dbReference>
<evidence type="ECO:0000259" key="6">
    <source>
        <dbReference type="PROSITE" id="PS50977"/>
    </source>
</evidence>
<dbReference type="InterPro" id="IPR050109">
    <property type="entry name" value="HTH-type_TetR-like_transc_reg"/>
</dbReference>
<proteinExistence type="predicted"/>
<keyword evidence="2" id="KW-0805">Transcription regulation</keyword>
<dbReference type="PANTHER" id="PTHR30055:SF234">
    <property type="entry name" value="HTH-TYPE TRANSCRIPTIONAL REGULATOR BETI"/>
    <property type="match status" value="1"/>
</dbReference>
<accession>A0A846WMQ0</accession>
<feature type="DNA-binding region" description="H-T-H motif" evidence="5">
    <location>
        <begin position="30"/>
        <end position="49"/>
    </location>
</feature>
<dbReference type="InterPro" id="IPR039538">
    <property type="entry name" value="BetI_C"/>
</dbReference>
<evidence type="ECO:0000256" key="2">
    <source>
        <dbReference type="ARBA" id="ARBA00023015"/>
    </source>
</evidence>
<organism evidence="7 8">
    <name type="scientific">Gordonia polyisoprenivorans</name>
    <dbReference type="NCBI Taxonomy" id="84595"/>
    <lineage>
        <taxon>Bacteria</taxon>
        <taxon>Bacillati</taxon>
        <taxon>Actinomycetota</taxon>
        <taxon>Actinomycetes</taxon>
        <taxon>Mycobacteriales</taxon>
        <taxon>Gordoniaceae</taxon>
        <taxon>Gordonia</taxon>
    </lineage>
</organism>
<dbReference type="InterPro" id="IPR001647">
    <property type="entry name" value="HTH_TetR"/>
</dbReference>
<dbReference type="EMBL" id="JAAXPC010000007">
    <property type="protein sequence ID" value="NKY02517.1"/>
    <property type="molecule type" value="Genomic_DNA"/>
</dbReference>
<evidence type="ECO:0000313" key="7">
    <source>
        <dbReference type="EMBL" id="NKY02517.1"/>
    </source>
</evidence>
<dbReference type="PROSITE" id="PS50977">
    <property type="entry name" value="HTH_TETR_2"/>
    <property type="match status" value="1"/>
</dbReference>
<dbReference type="AlphaFoldDB" id="A0A846WMQ0"/>
<dbReference type="InterPro" id="IPR036271">
    <property type="entry name" value="Tet_transcr_reg_TetR-rel_C_sf"/>
</dbReference>
<keyword evidence="4" id="KW-0804">Transcription</keyword>
<keyword evidence="3 5" id="KW-0238">DNA-binding</keyword>
<dbReference type="SUPFAM" id="SSF48498">
    <property type="entry name" value="Tetracyclin repressor-like, C-terminal domain"/>
    <property type="match status" value="1"/>
</dbReference>
<feature type="domain" description="HTH tetR-type" evidence="6">
    <location>
        <begin position="7"/>
        <end position="67"/>
    </location>
</feature>
<dbReference type="PANTHER" id="PTHR30055">
    <property type="entry name" value="HTH-TYPE TRANSCRIPTIONAL REGULATOR RUTR"/>
    <property type="match status" value="1"/>
</dbReference>
<evidence type="ECO:0000256" key="5">
    <source>
        <dbReference type="PROSITE-ProRule" id="PRU00335"/>
    </source>
</evidence>
<protein>
    <submittedName>
        <fullName evidence="7">TetR/AcrR family transcriptional regulator</fullName>
    </submittedName>
</protein>
<dbReference type="Pfam" id="PF00440">
    <property type="entry name" value="TetR_N"/>
    <property type="match status" value="1"/>
</dbReference>